<evidence type="ECO:0000259" key="10">
    <source>
        <dbReference type="Pfam" id="PF10099"/>
    </source>
</evidence>
<name>A0ABR9UWF1_9CHRO</name>
<reference evidence="11 12" key="1">
    <citation type="submission" date="2020-10" db="EMBL/GenBank/DDBJ databases">
        <authorList>
            <person name="Castelo-Branco R."/>
            <person name="Eusebio N."/>
            <person name="Adriana R."/>
            <person name="Vieira A."/>
            <person name="Brugerolle De Fraissinette N."/>
            <person name="Rezende De Castro R."/>
            <person name="Schneider M.P."/>
            <person name="Vasconcelos V."/>
            <person name="Leao P.N."/>
        </authorList>
    </citation>
    <scope>NUCLEOTIDE SEQUENCE [LARGE SCALE GENOMIC DNA]</scope>
    <source>
        <strain evidence="11 12">LEGE 06123</strain>
    </source>
</reference>
<keyword evidence="4 9" id="KW-0812">Transmembrane</keyword>
<evidence type="ECO:0000256" key="6">
    <source>
        <dbReference type="ARBA" id="ARBA00023136"/>
    </source>
</evidence>
<dbReference type="Pfam" id="PF10099">
    <property type="entry name" value="RskA_C"/>
    <property type="match status" value="1"/>
</dbReference>
<keyword evidence="3" id="KW-1003">Cell membrane</keyword>
<keyword evidence="12" id="KW-1185">Reference proteome</keyword>
<comment type="subcellular location">
    <subcellularLocation>
        <location evidence="2">Cell membrane</location>
    </subcellularLocation>
    <subcellularLocation>
        <location evidence="1">Membrane</location>
        <topology evidence="1">Single-pass membrane protein</topology>
    </subcellularLocation>
</comment>
<evidence type="ECO:0000256" key="4">
    <source>
        <dbReference type="ARBA" id="ARBA00022692"/>
    </source>
</evidence>
<dbReference type="InterPro" id="IPR018764">
    <property type="entry name" value="RskA_C"/>
</dbReference>
<keyword evidence="6 9" id="KW-0472">Membrane</keyword>
<evidence type="ECO:0000256" key="9">
    <source>
        <dbReference type="SAM" id="Phobius"/>
    </source>
</evidence>
<dbReference type="PANTHER" id="PTHR37461:SF1">
    <property type="entry name" value="ANTI-SIGMA-K FACTOR RSKA"/>
    <property type="match status" value="1"/>
</dbReference>
<accession>A0ABR9UWF1</accession>
<dbReference type="PANTHER" id="PTHR37461">
    <property type="entry name" value="ANTI-SIGMA-K FACTOR RSKA"/>
    <property type="match status" value="1"/>
</dbReference>
<feature type="transmembrane region" description="Helical" evidence="9">
    <location>
        <begin position="93"/>
        <end position="112"/>
    </location>
</feature>
<evidence type="ECO:0000256" key="8">
    <source>
        <dbReference type="ARBA" id="ARBA00030803"/>
    </source>
</evidence>
<sequence length="248" mass="26656">MVFRESEEIQELLASYVLGDLTPEEVASVNQLLDSHPELQTEVRCLQNTLGLIPLALPEAELPPTLGSRILQTASGRSTVRANRVGTRAKTRLGVIGTVAASVVVGFSFYSYRLHQQVVATQAELSQYKNAIALLRQPSNRLLALQGTSAIPAASGSLVVVPNAEAIVLTLQNLTPLPEGQVYRLWGVADGEKIYCGEFRPDSQGRALVKFPLDAEISDSSAVVITVEPSQRLSYPTGETVMTGSISL</sequence>
<evidence type="ECO:0000256" key="3">
    <source>
        <dbReference type="ARBA" id="ARBA00022475"/>
    </source>
</evidence>
<evidence type="ECO:0000256" key="1">
    <source>
        <dbReference type="ARBA" id="ARBA00004167"/>
    </source>
</evidence>
<proteinExistence type="predicted"/>
<dbReference type="Proteomes" id="UP000651156">
    <property type="component" value="Unassembled WGS sequence"/>
</dbReference>
<dbReference type="RefSeq" id="WP_193934024.1">
    <property type="nucleotide sequence ID" value="NZ_CAWPMZ010000097.1"/>
</dbReference>
<dbReference type="Gene3D" id="1.10.10.1320">
    <property type="entry name" value="Anti-sigma factor, zinc-finger domain"/>
    <property type="match status" value="1"/>
</dbReference>
<dbReference type="InterPro" id="IPR041916">
    <property type="entry name" value="Anti_sigma_zinc_sf"/>
</dbReference>
<evidence type="ECO:0000256" key="7">
    <source>
        <dbReference type="ARBA" id="ARBA00029829"/>
    </source>
</evidence>
<evidence type="ECO:0000313" key="11">
    <source>
        <dbReference type="EMBL" id="MBE9192606.1"/>
    </source>
</evidence>
<evidence type="ECO:0000256" key="2">
    <source>
        <dbReference type="ARBA" id="ARBA00004236"/>
    </source>
</evidence>
<organism evidence="11 12">
    <name type="scientific">Gloeocapsopsis crepidinum LEGE 06123</name>
    <dbReference type="NCBI Taxonomy" id="588587"/>
    <lineage>
        <taxon>Bacteria</taxon>
        <taxon>Bacillati</taxon>
        <taxon>Cyanobacteriota</taxon>
        <taxon>Cyanophyceae</taxon>
        <taxon>Oscillatoriophycideae</taxon>
        <taxon>Chroococcales</taxon>
        <taxon>Chroococcaceae</taxon>
        <taxon>Gloeocapsopsis</taxon>
    </lineage>
</organism>
<dbReference type="EMBL" id="JADEWN010000060">
    <property type="protein sequence ID" value="MBE9192606.1"/>
    <property type="molecule type" value="Genomic_DNA"/>
</dbReference>
<comment type="caution">
    <text evidence="11">The sequence shown here is derived from an EMBL/GenBank/DDBJ whole genome shotgun (WGS) entry which is preliminary data.</text>
</comment>
<evidence type="ECO:0000256" key="5">
    <source>
        <dbReference type="ARBA" id="ARBA00022989"/>
    </source>
</evidence>
<evidence type="ECO:0000313" key="12">
    <source>
        <dbReference type="Proteomes" id="UP000651156"/>
    </source>
</evidence>
<protein>
    <recommendedName>
        <fullName evidence="8">Regulator of SigK</fullName>
    </recommendedName>
    <alternativeName>
        <fullName evidence="7">Sigma-K anti-sigma factor RskA</fullName>
    </alternativeName>
</protein>
<dbReference type="InterPro" id="IPR051474">
    <property type="entry name" value="Anti-sigma-K/W_factor"/>
</dbReference>
<feature type="domain" description="Anti-sigma K factor RskA C-terminal" evidence="10">
    <location>
        <begin position="98"/>
        <end position="238"/>
    </location>
</feature>
<gene>
    <name evidence="11" type="ORF">IQ230_20075</name>
</gene>
<keyword evidence="5 9" id="KW-1133">Transmembrane helix</keyword>